<evidence type="ECO:0000313" key="2">
    <source>
        <dbReference type="Proteomes" id="UP000019375"/>
    </source>
</evidence>
<sequence length="229" mass="26438">MLLKDCVPVTIRLVYKSHSAPNELLWNRFLVAELNKVCKVVYAKPNLPRVQSLTRNNKGFDLVLKGPKFHLIKFLSGLRGVQMAENGIIRSSTVKPGEVTQDDRILALEKVCESAEQQWDISRRQRAYKSQDLPQLVRVLPWIFNAFPLEPRYVSDGEVLEHNVDRFYATVSSLCTTDQFVALDTKFYQGLESMPLGMQRWFIGAERNEDHKKKSNERLEFLTNGFKSF</sequence>
<dbReference type="EMBL" id="HG316461">
    <property type="protein sequence ID" value="CDF90809.1"/>
    <property type="molecule type" value="Genomic_DNA"/>
</dbReference>
<protein>
    <submittedName>
        <fullName evidence="1">ZYBA0S08-03598g1_1</fullName>
    </submittedName>
</protein>
<gene>
    <name evidence="1" type="ORF">BN860_03598g</name>
</gene>
<proteinExistence type="predicted"/>
<dbReference type="Proteomes" id="UP000019375">
    <property type="component" value="Unassembled WGS sequence"/>
</dbReference>
<accession>A0A8J2X9Y8</accession>
<dbReference type="OrthoDB" id="10533170at2759"/>
<organism evidence="1 2">
    <name type="scientific">Zygosaccharomyces bailii (strain CLIB 213 / ATCC 58445 / CBS 680 / BCRC 21525 / NBRC 1098 / NCYC 1416 / NRRL Y-2227)</name>
    <dbReference type="NCBI Taxonomy" id="1333698"/>
    <lineage>
        <taxon>Eukaryota</taxon>
        <taxon>Fungi</taxon>
        <taxon>Dikarya</taxon>
        <taxon>Ascomycota</taxon>
        <taxon>Saccharomycotina</taxon>
        <taxon>Saccharomycetes</taxon>
        <taxon>Saccharomycetales</taxon>
        <taxon>Saccharomycetaceae</taxon>
        <taxon>Zygosaccharomyces</taxon>
    </lineage>
</organism>
<keyword evidence="2" id="KW-1185">Reference proteome</keyword>
<reference evidence="2" key="1">
    <citation type="journal article" date="2013" name="Genome Announc.">
        <title>Genome sequence of the food spoilage yeast Zygosaccharomyces bailii CLIB 213(T).</title>
        <authorList>
            <person name="Galeote V."/>
            <person name="Bigey F."/>
            <person name="Devillers H."/>
            <person name="Neuveglise C."/>
            <person name="Dequin S."/>
        </authorList>
    </citation>
    <scope>NUCLEOTIDE SEQUENCE [LARGE SCALE GENOMIC DNA]</scope>
    <source>
        <strain evidence="2">CLIB 213 / ATCC 58445 / CBS 680 / CCRC 21525 / NBRC 1098 / NCYC 1416 / NRRL Y-2227</strain>
    </source>
</reference>
<evidence type="ECO:0000313" key="1">
    <source>
        <dbReference type="EMBL" id="CDF90809.1"/>
    </source>
</evidence>
<dbReference type="AlphaFoldDB" id="A0A8J2X9Y8"/>
<name>A0A8J2X9Y8_ZYGB2</name>